<feature type="domain" description="DUF6546" evidence="1">
    <location>
        <begin position="25"/>
        <end position="96"/>
    </location>
</feature>
<gene>
    <name evidence="2" type="ORF">M419DRAFT_38525</name>
</gene>
<dbReference type="HOGENOM" id="CLU_1653401_0_0_1"/>
<dbReference type="Proteomes" id="UP000024376">
    <property type="component" value="Unassembled WGS sequence"/>
</dbReference>
<dbReference type="EMBL" id="KI911162">
    <property type="protein sequence ID" value="ETR98522.1"/>
    <property type="molecule type" value="Genomic_DNA"/>
</dbReference>
<evidence type="ECO:0000313" key="2">
    <source>
        <dbReference type="EMBL" id="ETR98522.1"/>
    </source>
</evidence>
<dbReference type="InterPro" id="IPR046676">
    <property type="entry name" value="DUF6546"/>
</dbReference>
<evidence type="ECO:0000313" key="3">
    <source>
        <dbReference type="Proteomes" id="UP000024376"/>
    </source>
</evidence>
<name>A0A024S0A5_HYPJR</name>
<dbReference type="KEGG" id="trr:M419DRAFT_38525"/>
<protein>
    <recommendedName>
        <fullName evidence="1">DUF6546 domain-containing protein</fullName>
    </recommendedName>
</protein>
<reference evidence="3" key="1">
    <citation type="journal article" date="2013" name="Ind. Biotechnol.">
        <title>Comparative genomics analysis of Trichoderma reesei strains.</title>
        <authorList>
            <person name="Koike H."/>
            <person name="Aerts A."/>
            <person name="LaButti K."/>
            <person name="Grigoriev I.V."/>
            <person name="Baker S.E."/>
        </authorList>
    </citation>
    <scope>NUCLEOTIDE SEQUENCE [LARGE SCALE GENOMIC DNA]</scope>
    <source>
        <strain evidence="3">ATCC 56765 / BCRC 32924 / NRRL 11460 / Rut C-30</strain>
    </source>
</reference>
<accession>A0A024S0A5</accession>
<proteinExistence type="predicted"/>
<organism evidence="2 3">
    <name type="scientific">Hypocrea jecorina (strain ATCC 56765 / BCRC 32924 / NRRL 11460 / Rut C-30)</name>
    <name type="common">Trichoderma reesei</name>
    <dbReference type="NCBI Taxonomy" id="1344414"/>
    <lineage>
        <taxon>Eukaryota</taxon>
        <taxon>Fungi</taxon>
        <taxon>Dikarya</taxon>
        <taxon>Ascomycota</taxon>
        <taxon>Pezizomycotina</taxon>
        <taxon>Sordariomycetes</taxon>
        <taxon>Hypocreomycetidae</taxon>
        <taxon>Hypocreales</taxon>
        <taxon>Hypocreaceae</taxon>
        <taxon>Trichoderma</taxon>
    </lineage>
</organism>
<dbReference type="Pfam" id="PF20183">
    <property type="entry name" value="DUF6546"/>
    <property type="match status" value="1"/>
</dbReference>
<evidence type="ECO:0000259" key="1">
    <source>
        <dbReference type="Pfam" id="PF20183"/>
    </source>
</evidence>
<dbReference type="AlphaFoldDB" id="A0A024S0A5"/>
<sequence length="160" mass="17814">MAEPRPSDPYFTAFSTHNMPYTDYRSSSSSSICSLSHVQAQSDVDMPRVINAWEGVISSRGETPGGVDVVYGAVNEDITSHADAIFSLKLSETVLRPISLQQIKREKSFVDSLTVYTDTLYTRTIDGSTASTQRNTFIEDLQSLLQRQLCPMYKTVLCTE</sequence>